<gene>
    <name evidence="4" type="ORF">HERILL_LOCUS15607</name>
</gene>
<dbReference type="Pfam" id="PF09797">
    <property type="entry name" value="NatB_MDM20"/>
    <property type="match status" value="1"/>
</dbReference>
<dbReference type="PANTHER" id="PTHR22767:SF3">
    <property type="entry name" value="N-ALPHA-ACETYLTRANSFERASE 25, NATB AUXILIARY SUBUNIT"/>
    <property type="match status" value="1"/>
</dbReference>
<evidence type="ECO:0000256" key="2">
    <source>
        <dbReference type="ARBA" id="ARBA00022803"/>
    </source>
</evidence>
<dbReference type="Proteomes" id="UP000594454">
    <property type="component" value="Chromosome 6"/>
</dbReference>
<proteinExistence type="inferred from homology"/>
<dbReference type="AlphaFoldDB" id="A0A7R8Z1A7"/>
<dbReference type="InterPro" id="IPR019183">
    <property type="entry name" value="NAA25_NatB_aux_su"/>
</dbReference>
<dbReference type="OMA" id="WKRREHQ"/>
<organism evidence="4 5">
    <name type="scientific">Hermetia illucens</name>
    <name type="common">Black soldier fly</name>
    <dbReference type="NCBI Taxonomy" id="343691"/>
    <lineage>
        <taxon>Eukaryota</taxon>
        <taxon>Metazoa</taxon>
        <taxon>Ecdysozoa</taxon>
        <taxon>Arthropoda</taxon>
        <taxon>Hexapoda</taxon>
        <taxon>Insecta</taxon>
        <taxon>Pterygota</taxon>
        <taxon>Neoptera</taxon>
        <taxon>Endopterygota</taxon>
        <taxon>Diptera</taxon>
        <taxon>Brachycera</taxon>
        <taxon>Stratiomyomorpha</taxon>
        <taxon>Stratiomyidae</taxon>
        <taxon>Hermetiinae</taxon>
        <taxon>Hermetia</taxon>
    </lineage>
</organism>
<dbReference type="PANTHER" id="PTHR22767">
    <property type="entry name" value="N-TERMINAL ACETYLTRANSFERASE-RELATED"/>
    <property type="match status" value="1"/>
</dbReference>
<evidence type="ECO:0000313" key="4">
    <source>
        <dbReference type="EMBL" id="CAD7093319.1"/>
    </source>
</evidence>
<dbReference type="EMBL" id="LR899014">
    <property type="protein sequence ID" value="CAD7093319.1"/>
    <property type="molecule type" value="Genomic_DNA"/>
</dbReference>
<dbReference type="InterPro" id="IPR011990">
    <property type="entry name" value="TPR-like_helical_dom_sf"/>
</dbReference>
<protein>
    <recommendedName>
        <fullName evidence="3">N-terminal acetyltransferase B complex subunit MDM20 homolog</fullName>
    </recommendedName>
</protein>
<evidence type="ECO:0000256" key="1">
    <source>
        <dbReference type="ARBA" id="ARBA00006298"/>
    </source>
</evidence>
<sequence length="942" mass="108581">MAQHVHDSLIYDRRLRPIYELLELGNNKKALQEAEKLLKKMPVLPCGRALKALALLRLGREEESNTLLKALAEEKPSDEATLQVLSFCYKETEQLEKICELYKEALKKSPGNDELLAHLFMSYVRLDDFKSQQTVALQLYRQVRGNPYYFWAVNSVVLQGLRGPESSVPAKRSLFLALAQRMVEEFISQEKIKDEQEVQLYLSILMEQGKFKEALDFLGGTLCQKVYPGAHKSLKIDLFKKLNMWNELNSYLKMNLRSERDRWDYYKDYLTSCFELAKLNDTTEENENNILDNCHEFLCQLIEGGKRVRGPYLARLELHKRMRENNMNAKELLGDFADLIIEYFRFFGDKQCCTNDIALFLESISRDERITVASKLVRDSGISSTTLPQNKEQMQKHICSLQLSRMCGSNIGLSQEHLLALYTALRLHYEHGLSAFGQNLLSTDMGPSDPYSLLATHIMYDVAAEEGKSYHLIEAICLLYYVLQNSPSNFHAKLLLLKIYHFLGCGVGAHQIYESLDIKHIQLESMGYLHCALLPATGLVSVAKSVYDVTLSFFTTSYKERLEYIAMAYKYGSFSKIEEFMDFRDRLSNSLHYASTSAEQLLLELVCLSGALWQNLNTYKMMSIHPAEDRIKWNELADNRDLSVVVRWDPIDLIDHNEKQNSFDQDIECLQIRSHLLRLVASFIDALNSHDKIQAENSNEGNRNTEVLESLKTSWNEIFKRIRSKNFTKSSNKFLVNLLPSRLHAMLDMPYETFFSDVAEFLIDLSINFQLTDDRVAQLNGNVSKVQTILCDSVRENNDQEDNIWNRREIQQRIVSAVEILSLYAFVLSVCHQKYATTPVQAKKSKKKEGVQKTASENLSQRIIGLMRHLKQELQICDNELVLWKQPKFHTSLAECMSGMSLNPQVESSVTTKVSDIFKENHLQTIKDLRNIIKDKIRMVNK</sequence>
<name>A0A7R8Z1A7_HERIL</name>
<keyword evidence="2" id="KW-0802">TPR repeat</keyword>
<keyword evidence="5" id="KW-1185">Reference proteome</keyword>
<dbReference type="SUPFAM" id="SSF48452">
    <property type="entry name" value="TPR-like"/>
    <property type="match status" value="1"/>
</dbReference>
<evidence type="ECO:0000256" key="3">
    <source>
        <dbReference type="ARBA" id="ARBA00029872"/>
    </source>
</evidence>
<dbReference type="OrthoDB" id="1874341at2759"/>
<dbReference type="Gene3D" id="1.25.40.1040">
    <property type="match status" value="1"/>
</dbReference>
<comment type="similarity">
    <text evidence="1">Belongs to the MDM20/NAA25 family.</text>
</comment>
<reference evidence="4 5" key="1">
    <citation type="submission" date="2020-11" db="EMBL/GenBank/DDBJ databases">
        <authorList>
            <person name="Wallbank WR R."/>
            <person name="Pardo Diaz C."/>
            <person name="Kozak K."/>
            <person name="Martin S."/>
            <person name="Jiggins C."/>
            <person name="Moest M."/>
            <person name="Warren A I."/>
            <person name="Generalovic N T."/>
            <person name="Byers J.R.P. K."/>
            <person name="Montejo-Kovacevich G."/>
            <person name="Yen C E."/>
        </authorList>
    </citation>
    <scope>NUCLEOTIDE SEQUENCE [LARGE SCALE GENOMIC DNA]</scope>
</reference>
<accession>A0A7R8Z1A7</accession>
<dbReference type="InParanoid" id="A0A7R8Z1A7"/>
<evidence type="ECO:0000313" key="5">
    <source>
        <dbReference type="Proteomes" id="UP000594454"/>
    </source>
</evidence>
<dbReference type="FunCoup" id="A0A7R8Z1A7">
    <property type="interactions" value="2099"/>
</dbReference>
<dbReference type="GO" id="GO:0031416">
    <property type="term" value="C:NatB complex"/>
    <property type="evidence" value="ECO:0007669"/>
    <property type="project" value="TreeGrafter"/>
</dbReference>